<dbReference type="InterPro" id="IPR036322">
    <property type="entry name" value="WD40_repeat_dom_sf"/>
</dbReference>
<dbReference type="SUPFAM" id="SSF50978">
    <property type="entry name" value="WD40 repeat-like"/>
    <property type="match status" value="1"/>
</dbReference>
<feature type="region of interest" description="Disordered" evidence="1">
    <location>
        <begin position="1"/>
        <end position="33"/>
    </location>
</feature>
<feature type="region of interest" description="Disordered" evidence="1">
    <location>
        <begin position="237"/>
        <end position="264"/>
    </location>
</feature>
<reference evidence="2" key="1">
    <citation type="journal article" date="2014" name="Genome Biol. Evol.">
        <title>Gene Loss Rather Than Gene Gain Is Associated with a Host Jump from Monocots to Dicots in the Smut Fungus Melanopsichium pennsylvanicum.</title>
        <authorList>
            <person name="Sharma R."/>
            <person name="Mishra B."/>
            <person name="Runge F."/>
            <person name="Thines M."/>
        </authorList>
    </citation>
    <scope>NUCLEOTIDE SEQUENCE</scope>
    <source>
        <strain evidence="2">4</strain>
    </source>
</reference>
<evidence type="ECO:0000313" key="2">
    <source>
        <dbReference type="EMBL" id="CDI55531.1"/>
    </source>
</evidence>
<dbReference type="InterPro" id="IPR015943">
    <property type="entry name" value="WD40/YVTN_repeat-like_dom_sf"/>
</dbReference>
<feature type="compositionally biased region" description="Basic and acidic residues" evidence="1">
    <location>
        <begin position="237"/>
        <end position="251"/>
    </location>
</feature>
<dbReference type="EMBL" id="HG529651">
    <property type="protein sequence ID" value="CDI55531.1"/>
    <property type="molecule type" value="Genomic_DNA"/>
</dbReference>
<sequence>MGWHRGPNGKPPAVNDVKSRSLGAPSQPTRLSPPILRLPTDVWLHIFSSLTQTTVSVSSALNELSSLSISCSHLLRLVDEHGWKQALISEYPWVDLRHLHGHYRRHLHGAYRLGTVTHKLNADSNLASTGLKPIPRIARSSDWFACRYASLLSRTWSSVIVHPSSFEIPSDRGNKCVSKRRNGRFSADFAIPTLAIGSKYLVVGVRSRLFLYSARAKTPQRQAEPIATLVLNSRSQSVDEKRLGEKDHRAGTEGQAGSVGADDPWQDITSLQTINSEADQFVVGFADGCVQVLSLVSYPAQDVREDGTVKIRLEVLHHMPSLSRQEIAHISSYHATRTSRSSDPDQVLIASISKRGLLRLHSIPLRMDKASQVAESSWKIDTEGEATSINQISSSSSSDQVSGTTTLTRTTFRTAAFNNAAIVPTMTILGEGTVAPAVTRAWSVLLGSNATTHHFDAGTTWVAVGITADPSVYIYPTFASAQGVQIGEPHRVASTGSRTSVYALATAPRGSCVPSFLLFAGFYDGIVRVYDTRQMAASIHSAESSLNLDDLSCTLSDTDTHYPNGSAERFSTTRSRGRVRKRELNPVAVFRADFDQDPIYSLSFAGARADLLVVGAARHAKVRVFNLACLVDYDLPLLCPPASPSSLMGGGKDEQEERKGDWTAFALPSTDSPQYAIVGEADRMVGVVGGKVWCFDFGWPLLLNRDHDDNSSNTRMKSADNENGSKIAYFRHCDGNLRYSKYWAF</sequence>
<proteinExistence type="predicted"/>
<protein>
    <recommendedName>
        <fullName evidence="3">F-box domain-containing protein</fullName>
    </recommendedName>
</protein>
<evidence type="ECO:0008006" key="3">
    <source>
        <dbReference type="Google" id="ProtNLM"/>
    </source>
</evidence>
<dbReference type="Gene3D" id="2.130.10.10">
    <property type="entry name" value="YVTN repeat-like/Quinoprotein amine dehydrogenase"/>
    <property type="match status" value="1"/>
</dbReference>
<accession>A0A077R8J7</accession>
<name>A0A077R8J7_9BASI</name>
<organism evidence="2">
    <name type="scientific">Melanopsichium pennsylvanicum 4</name>
    <dbReference type="NCBI Taxonomy" id="1398559"/>
    <lineage>
        <taxon>Eukaryota</taxon>
        <taxon>Fungi</taxon>
        <taxon>Dikarya</taxon>
        <taxon>Basidiomycota</taxon>
        <taxon>Ustilaginomycotina</taxon>
        <taxon>Ustilaginomycetes</taxon>
        <taxon>Ustilaginales</taxon>
        <taxon>Ustilaginaceae</taxon>
        <taxon>Melanopsichium</taxon>
    </lineage>
</organism>
<dbReference type="AlphaFoldDB" id="A0A077R8J7"/>
<evidence type="ECO:0000256" key="1">
    <source>
        <dbReference type="SAM" id="MobiDB-lite"/>
    </source>
</evidence>